<organism evidence="1 2">
    <name type="scientific">Gigaspora rosea</name>
    <dbReference type="NCBI Taxonomy" id="44941"/>
    <lineage>
        <taxon>Eukaryota</taxon>
        <taxon>Fungi</taxon>
        <taxon>Fungi incertae sedis</taxon>
        <taxon>Mucoromycota</taxon>
        <taxon>Glomeromycotina</taxon>
        <taxon>Glomeromycetes</taxon>
        <taxon>Diversisporales</taxon>
        <taxon>Gigasporaceae</taxon>
        <taxon>Gigaspora</taxon>
    </lineage>
</organism>
<evidence type="ECO:0000313" key="1">
    <source>
        <dbReference type="EMBL" id="RIB15735.1"/>
    </source>
</evidence>
<gene>
    <name evidence="1" type="ORF">C2G38_2191758</name>
</gene>
<reference evidence="1 2" key="1">
    <citation type="submission" date="2018-06" db="EMBL/GenBank/DDBJ databases">
        <title>Comparative genomics reveals the genomic features of Rhizophagus irregularis, R. cerebriforme, R. diaphanum and Gigaspora rosea, and their symbiotic lifestyle signature.</title>
        <authorList>
            <person name="Morin E."/>
            <person name="San Clemente H."/>
            <person name="Chen E.C.H."/>
            <person name="De La Providencia I."/>
            <person name="Hainaut M."/>
            <person name="Kuo A."/>
            <person name="Kohler A."/>
            <person name="Murat C."/>
            <person name="Tang N."/>
            <person name="Roy S."/>
            <person name="Loubradou J."/>
            <person name="Henrissat B."/>
            <person name="Grigoriev I.V."/>
            <person name="Corradi N."/>
            <person name="Roux C."/>
            <person name="Martin F.M."/>
        </authorList>
    </citation>
    <scope>NUCLEOTIDE SEQUENCE [LARGE SCALE GENOMIC DNA]</scope>
    <source>
        <strain evidence="1 2">DAOM 194757</strain>
    </source>
</reference>
<dbReference type="OrthoDB" id="2414455at2759"/>
<dbReference type="AlphaFoldDB" id="A0A397V007"/>
<keyword evidence="2" id="KW-1185">Reference proteome</keyword>
<comment type="caution">
    <text evidence="1">The sequence shown here is derived from an EMBL/GenBank/DDBJ whole genome shotgun (WGS) entry which is preliminary data.</text>
</comment>
<dbReference type="EMBL" id="QKWP01000726">
    <property type="protein sequence ID" value="RIB15735.1"/>
    <property type="molecule type" value="Genomic_DNA"/>
</dbReference>
<sequence length="185" mass="21310">MANEKSLLQSLTPGYMLEELHYGPFCTNWWYFSKKPTQNAYQYGTRPGFLCGTDTQNQIYNAASTAINETYQKHFGNKTRYSGPSVLGFDDDNIVSQLLENIAYILFYINYNNKNILIAKLGISNNADLNFARSGYLSIFMQKIDREQKRIVQSINENSCTITVYYQEKILSTQSDSTPIKVWKK</sequence>
<protein>
    <submittedName>
        <fullName evidence="1">Uncharacterized protein</fullName>
    </submittedName>
</protein>
<evidence type="ECO:0000313" key="2">
    <source>
        <dbReference type="Proteomes" id="UP000266673"/>
    </source>
</evidence>
<accession>A0A397V007</accession>
<name>A0A397V007_9GLOM</name>
<dbReference type="Proteomes" id="UP000266673">
    <property type="component" value="Unassembled WGS sequence"/>
</dbReference>
<proteinExistence type="predicted"/>